<dbReference type="Proteomes" id="UP001165667">
    <property type="component" value="Unassembled WGS sequence"/>
</dbReference>
<dbReference type="EMBL" id="JAMOIM010000004">
    <property type="protein sequence ID" value="MCW6508134.1"/>
    <property type="molecule type" value="Genomic_DNA"/>
</dbReference>
<protein>
    <submittedName>
        <fullName evidence="2">DUF58 domain-containing protein</fullName>
    </submittedName>
</protein>
<reference evidence="2" key="1">
    <citation type="submission" date="2022-05" db="EMBL/GenBank/DDBJ databases">
        <authorList>
            <person name="Pankratov T."/>
        </authorList>
    </citation>
    <scope>NUCLEOTIDE SEQUENCE</scope>
    <source>
        <strain evidence="2">BP6-180914</strain>
    </source>
</reference>
<feature type="domain" description="DUF58" evidence="1">
    <location>
        <begin position="63"/>
        <end position="266"/>
    </location>
</feature>
<sequence>MATQARLHGTDERVIGANQRHAALDLARRLPALVVSAQHIAASVAHGVHGRRRAGMGESFWQFRPFMAGESAGGIDWRRSARDDRTYVREREWEAVQTIWLWIDRSPSMAYQSNLAPQSKLDRGLVLGLAAADLLVRGGERVGLHGLTRAFATRGIIDRLAEALAVADRVGVAEDLPSSQPLPARSRGVLIGDFLADPQAIAATLKGLASAGAQGQIVLIADPLEETFPFEGHVELRDSDTSARLRLGEASALRTTYLERLAAHRDALRAVARSIGWTVMIHRTDQSAAHALLALASGLAPAMLDGSAFGGRG</sequence>
<dbReference type="AlphaFoldDB" id="A0AA42CI98"/>
<dbReference type="InterPro" id="IPR002881">
    <property type="entry name" value="DUF58"/>
</dbReference>
<dbReference type="Pfam" id="PF01882">
    <property type="entry name" value="DUF58"/>
    <property type="match status" value="1"/>
</dbReference>
<organism evidence="2 3">
    <name type="scientific">Lichenifustis flavocetrariae</name>
    <dbReference type="NCBI Taxonomy" id="2949735"/>
    <lineage>
        <taxon>Bacteria</taxon>
        <taxon>Pseudomonadati</taxon>
        <taxon>Pseudomonadota</taxon>
        <taxon>Alphaproteobacteria</taxon>
        <taxon>Hyphomicrobiales</taxon>
        <taxon>Lichenihabitantaceae</taxon>
        <taxon>Lichenifustis</taxon>
    </lineage>
</organism>
<keyword evidence="3" id="KW-1185">Reference proteome</keyword>
<accession>A0AA42CI98</accession>
<dbReference type="PANTHER" id="PTHR33608:SF6">
    <property type="entry name" value="BLL2464 PROTEIN"/>
    <property type="match status" value="1"/>
</dbReference>
<evidence type="ECO:0000313" key="3">
    <source>
        <dbReference type="Proteomes" id="UP001165667"/>
    </source>
</evidence>
<dbReference type="RefSeq" id="WP_282584477.1">
    <property type="nucleotide sequence ID" value="NZ_JAMOIM010000004.1"/>
</dbReference>
<gene>
    <name evidence="2" type="ORF">M8523_08870</name>
</gene>
<dbReference type="PANTHER" id="PTHR33608">
    <property type="entry name" value="BLL2464 PROTEIN"/>
    <property type="match status" value="1"/>
</dbReference>
<proteinExistence type="predicted"/>
<evidence type="ECO:0000259" key="1">
    <source>
        <dbReference type="Pfam" id="PF01882"/>
    </source>
</evidence>
<evidence type="ECO:0000313" key="2">
    <source>
        <dbReference type="EMBL" id="MCW6508134.1"/>
    </source>
</evidence>
<name>A0AA42CI98_9HYPH</name>
<comment type="caution">
    <text evidence="2">The sequence shown here is derived from an EMBL/GenBank/DDBJ whole genome shotgun (WGS) entry which is preliminary data.</text>
</comment>